<proteinExistence type="predicted"/>
<feature type="region of interest" description="Disordered" evidence="1">
    <location>
        <begin position="1"/>
        <end position="22"/>
    </location>
</feature>
<dbReference type="EMBL" id="JZWV01000866">
    <property type="protein sequence ID" value="KJY27145.1"/>
    <property type="molecule type" value="Genomic_DNA"/>
</dbReference>
<protein>
    <submittedName>
        <fullName evidence="2">Uncharacterized protein</fullName>
    </submittedName>
</protein>
<evidence type="ECO:0000256" key="1">
    <source>
        <dbReference type="SAM" id="MobiDB-lite"/>
    </source>
</evidence>
<dbReference type="Proteomes" id="UP000033551">
    <property type="component" value="Unassembled WGS sequence"/>
</dbReference>
<dbReference type="STRING" id="68223.GCA_002028425_00955"/>
<evidence type="ECO:0000313" key="3">
    <source>
        <dbReference type="Proteomes" id="UP000033551"/>
    </source>
</evidence>
<name>A0A0F4IYP3_9ACTN</name>
<reference evidence="2 3" key="1">
    <citation type="submission" date="2015-02" db="EMBL/GenBank/DDBJ databases">
        <authorList>
            <person name="Ju K.-S."/>
            <person name="Doroghazi J.R."/>
            <person name="Metcalf W."/>
        </authorList>
    </citation>
    <scope>NUCLEOTIDE SEQUENCE [LARGE SCALE GENOMIC DNA]</scope>
    <source>
        <strain evidence="2 3">NRRL ISP-5550</strain>
    </source>
</reference>
<dbReference type="PATRIC" id="fig|68223.7.peg.1998"/>
<keyword evidence="3" id="KW-1185">Reference proteome</keyword>
<dbReference type="AlphaFoldDB" id="A0A0F4IYP3"/>
<sequence>MGRLRDKLTGTAHPRAGVAPRPAEEVRAALLAAAGPDARFTVRQATPQDGGADLVAECVIPALDVTLRTRMRLDAGAHAVRVLEERWAPTAEGANRQYGRGPSDMVYRQWEVRKAADGSRQKVETFRFGTRDMRFPLQKAVLGAGWTWRGVLFRL</sequence>
<comment type="caution">
    <text evidence="2">The sequence shown here is derived from an EMBL/GenBank/DDBJ whole genome shotgun (WGS) entry which is preliminary data.</text>
</comment>
<dbReference type="RefSeq" id="WP_045950461.1">
    <property type="nucleotide sequence ID" value="NZ_JZWV01000866.1"/>
</dbReference>
<accession>A0A0F4IYP3</accession>
<organism evidence="2 3">
    <name type="scientific">Streptomyces katrae</name>
    <dbReference type="NCBI Taxonomy" id="68223"/>
    <lineage>
        <taxon>Bacteria</taxon>
        <taxon>Bacillati</taxon>
        <taxon>Actinomycetota</taxon>
        <taxon>Actinomycetes</taxon>
        <taxon>Kitasatosporales</taxon>
        <taxon>Streptomycetaceae</taxon>
        <taxon>Streptomyces</taxon>
    </lineage>
</organism>
<dbReference type="OrthoDB" id="4299760at2"/>
<gene>
    <name evidence="2" type="ORF">VR44_28370</name>
</gene>
<evidence type="ECO:0000313" key="2">
    <source>
        <dbReference type="EMBL" id="KJY27145.1"/>
    </source>
</evidence>